<dbReference type="HOGENOM" id="CLU_2957254_0_0_6"/>
<gene>
    <name evidence="1" type="ORF">PSYJA_19116</name>
</gene>
<organism evidence="1 2">
    <name type="scientific">Pseudomonas syringae pv. japonica str. M301072</name>
    <dbReference type="NCBI Taxonomy" id="629262"/>
    <lineage>
        <taxon>Bacteria</taxon>
        <taxon>Pseudomonadati</taxon>
        <taxon>Pseudomonadota</taxon>
        <taxon>Gammaproteobacteria</taxon>
        <taxon>Pseudomonadales</taxon>
        <taxon>Pseudomonadaceae</taxon>
        <taxon>Pseudomonas</taxon>
        <taxon>Pseudomonas syringae</taxon>
    </lineage>
</organism>
<dbReference type="AlphaFoldDB" id="F3FL81"/>
<evidence type="ECO:0000313" key="1">
    <source>
        <dbReference type="EMBL" id="EGH30967.1"/>
    </source>
</evidence>
<proteinExistence type="predicted"/>
<evidence type="ECO:0000313" key="2">
    <source>
        <dbReference type="Proteomes" id="UP000004471"/>
    </source>
</evidence>
<reference evidence="1 2" key="1">
    <citation type="journal article" date="2011" name="PLoS Pathog.">
        <title>Dynamic evolution of pathogenicity revealed by sequencing and comparative genomics of 19 Pseudomonas syringae isolates.</title>
        <authorList>
            <person name="Baltrus D.A."/>
            <person name="Nishimura M.T."/>
            <person name="Romanchuk A."/>
            <person name="Chang J.H."/>
            <person name="Mukhtar M.S."/>
            <person name="Cherkis K."/>
            <person name="Roach J."/>
            <person name="Grant S.R."/>
            <person name="Jones C.D."/>
            <person name="Dangl J.L."/>
        </authorList>
    </citation>
    <scope>NUCLEOTIDE SEQUENCE [LARGE SCALE GENOMIC DNA]</scope>
    <source>
        <strain evidence="2">M301072PT</strain>
    </source>
</reference>
<dbReference type="PATRIC" id="fig|629262.5.peg.3173"/>
<name>F3FL81_PSESX</name>
<dbReference type="Proteomes" id="UP000004471">
    <property type="component" value="Unassembled WGS sequence"/>
</dbReference>
<protein>
    <submittedName>
        <fullName evidence="1">Uncharacterized protein</fullName>
    </submittedName>
</protein>
<dbReference type="EMBL" id="AEAH01000885">
    <property type="protein sequence ID" value="EGH30967.1"/>
    <property type="molecule type" value="Genomic_DNA"/>
</dbReference>
<accession>F3FL81</accession>
<sequence length="59" mass="6839">MQILMYPVCHGDNIEVMAFFLKASNYKGFGGVVIKVPLLQKAETPLLKKMDFFFRKKRT</sequence>
<comment type="caution">
    <text evidence="1">The sequence shown here is derived from an EMBL/GenBank/DDBJ whole genome shotgun (WGS) entry which is preliminary data.</text>
</comment>